<accession>A0AAE0ZAX6</accession>
<organism evidence="2 3">
    <name type="scientific">Elysia crispata</name>
    <name type="common">lettuce slug</name>
    <dbReference type="NCBI Taxonomy" id="231223"/>
    <lineage>
        <taxon>Eukaryota</taxon>
        <taxon>Metazoa</taxon>
        <taxon>Spiralia</taxon>
        <taxon>Lophotrochozoa</taxon>
        <taxon>Mollusca</taxon>
        <taxon>Gastropoda</taxon>
        <taxon>Heterobranchia</taxon>
        <taxon>Euthyneura</taxon>
        <taxon>Panpulmonata</taxon>
        <taxon>Sacoglossa</taxon>
        <taxon>Placobranchoidea</taxon>
        <taxon>Plakobranchidae</taxon>
        <taxon>Elysia</taxon>
    </lineage>
</organism>
<protein>
    <submittedName>
        <fullName evidence="2">Uncharacterized protein</fullName>
    </submittedName>
</protein>
<evidence type="ECO:0000313" key="3">
    <source>
        <dbReference type="Proteomes" id="UP001283361"/>
    </source>
</evidence>
<feature type="compositionally biased region" description="Polar residues" evidence="1">
    <location>
        <begin position="31"/>
        <end position="43"/>
    </location>
</feature>
<sequence>MFIESGVRVLFHLTSSSTSAWMLSLASATTWSDTPVSTSPGRSTSRDTPKAGKRLICVGHNQTRVICLDMPLVIISKD</sequence>
<feature type="region of interest" description="Disordered" evidence="1">
    <location>
        <begin position="31"/>
        <end position="51"/>
    </location>
</feature>
<dbReference type="Proteomes" id="UP001283361">
    <property type="component" value="Unassembled WGS sequence"/>
</dbReference>
<evidence type="ECO:0000256" key="1">
    <source>
        <dbReference type="SAM" id="MobiDB-lite"/>
    </source>
</evidence>
<dbReference type="AlphaFoldDB" id="A0AAE0ZAX6"/>
<reference evidence="2" key="1">
    <citation type="journal article" date="2023" name="G3 (Bethesda)">
        <title>A reference genome for the long-term kleptoplast-retaining sea slug Elysia crispata morphotype clarki.</title>
        <authorList>
            <person name="Eastman K.E."/>
            <person name="Pendleton A.L."/>
            <person name="Shaikh M.A."/>
            <person name="Suttiyut T."/>
            <person name="Ogas R."/>
            <person name="Tomko P."/>
            <person name="Gavelis G."/>
            <person name="Widhalm J.R."/>
            <person name="Wisecaver J.H."/>
        </authorList>
    </citation>
    <scope>NUCLEOTIDE SEQUENCE</scope>
    <source>
        <strain evidence="2">ECLA1</strain>
    </source>
</reference>
<dbReference type="EMBL" id="JAWDGP010004263">
    <property type="protein sequence ID" value="KAK3766084.1"/>
    <property type="molecule type" value="Genomic_DNA"/>
</dbReference>
<comment type="caution">
    <text evidence="2">The sequence shown here is derived from an EMBL/GenBank/DDBJ whole genome shotgun (WGS) entry which is preliminary data.</text>
</comment>
<proteinExistence type="predicted"/>
<evidence type="ECO:0000313" key="2">
    <source>
        <dbReference type="EMBL" id="KAK3766084.1"/>
    </source>
</evidence>
<keyword evidence="3" id="KW-1185">Reference proteome</keyword>
<name>A0AAE0ZAX6_9GAST</name>
<gene>
    <name evidence="2" type="ORF">RRG08_002320</name>
</gene>